<protein>
    <submittedName>
        <fullName evidence="2">Uncharacterized protein</fullName>
    </submittedName>
</protein>
<sequence length="329" mass="36726">MPKGTRAILFYPGVSSTLIPTSAELPLPTNANEPIQTLRTYVLKLPDYLEDGQDVDEVTQHCYHEGLWADALSNGDAWEHWNGVLDMLIQKRPTETMEAYRSRLVKRGPKGTETPYRVLAYVMEKVVVAPDMLDGKIGRLTDAIRKKCLEITVSEPTPSRPNPAESSSSPSRRHLPSQAPVLQSVPSKQPLMMTPRNAITVSEPTPSRPNPAESSSSPSRRHRPFPSSSPTKRPFETTIDDDTKPSWVIRMEEFLLPDIEGTLWRDAVEVLVTWSLSMGTKPPPSACQNTTGLRYAEVKKKSALPRSYGRNDCRQDGVRHSNLVEFNPA</sequence>
<dbReference type="EMBL" id="ML179097">
    <property type="protein sequence ID" value="THV00895.1"/>
    <property type="molecule type" value="Genomic_DNA"/>
</dbReference>
<gene>
    <name evidence="2" type="ORF">K435DRAFT_854278</name>
</gene>
<dbReference type="Proteomes" id="UP000297245">
    <property type="component" value="Unassembled WGS sequence"/>
</dbReference>
<feature type="region of interest" description="Disordered" evidence="1">
    <location>
        <begin position="151"/>
        <end position="240"/>
    </location>
</feature>
<evidence type="ECO:0000256" key="1">
    <source>
        <dbReference type="SAM" id="MobiDB-lite"/>
    </source>
</evidence>
<name>A0A4S8ME67_DENBC</name>
<proteinExistence type="predicted"/>
<evidence type="ECO:0000313" key="3">
    <source>
        <dbReference type="Proteomes" id="UP000297245"/>
    </source>
</evidence>
<dbReference type="AlphaFoldDB" id="A0A4S8ME67"/>
<keyword evidence="3" id="KW-1185">Reference proteome</keyword>
<organism evidence="2 3">
    <name type="scientific">Dendrothele bispora (strain CBS 962.96)</name>
    <dbReference type="NCBI Taxonomy" id="1314807"/>
    <lineage>
        <taxon>Eukaryota</taxon>
        <taxon>Fungi</taxon>
        <taxon>Dikarya</taxon>
        <taxon>Basidiomycota</taxon>
        <taxon>Agaricomycotina</taxon>
        <taxon>Agaricomycetes</taxon>
        <taxon>Agaricomycetidae</taxon>
        <taxon>Agaricales</taxon>
        <taxon>Agaricales incertae sedis</taxon>
        <taxon>Dendrothele</taxon>
    </lineage>
</organism>
<evidence type="ECO:0000313" key="2">
    <source>
        <dbReference type="EMBL" id="THV00895.1"/>
    </source>
</evidence>
<accession>A0A4S8ME67</accession>
<reference evidence="2 3" key="1">
    <citation type="journal article" date="2019" name="Nat. Ecol. Evol.">
        <title>Megaphylogeny resolves global patterns of mushroom evolution.</title>
        <authorList>
            <person name="Varga T."/>
            <person name="Krizsan K."/>
            <person name="Foldi C."/>
            <person name="Dima B."/>
            <person name="Sanchez-Garcia M."/>
            <person name="Sanchez-Ramirez S."/>
            <person name="Szollosi G.J."/>
            <person name="Szarkandi J.G."/>
            <person name="Papp V."/>
            <person name="Albert L."/>
            <person name="Andreopoulos W."/>
            <person name="Angelini C."/>
            <person name="Antonin V."/>
            <person name="Barry K.W."/>
            <person name="Bougher N.L."/>
            <person name="Buchanan P."/>
            <person name="Buyck B."/>
            <person name="Bense V."/>
            <person name="Catcheside P."/>
            <person name="Chovatia M."/>
            <person name="Cooper J."/>
            <person name="Damon W."/>
            <person name="Desjardin D."/>
            <person name="Finy P."/>
            <person name="Geml J."/>
            <person name="Haridas S."/>
            <person name="Hughes K."/>
            <person name="Justo A."/>
            <person name="Karasinski D."/>
            <person name="Kautmanova I."/>
            <person name="Kiss B."/>
            <person name="Kocsube S."/>
            <person name="Kotiranta H."/>
            <person name="LaButti K.M."/>
            <person name="Lechner B.E."/>
            <person name="Liimatainen K."/>
            <person name="Lipzen A."/>
            <person name="Lukacs Z."/>
            <person name="Mihaltcheva S."/>
            <person name="Morgado L.N."/>
            <person name="Niskanen T."/>
            <person name="Noordeloos M.E."/>
            <person name="Ohm R.A."/>
            <person name="Ortiz-Santana B."/>
            <person name="Ovrebo C."/>
            <person name="Racz N."/>
            <person name="Riley R."/>
            <person name="Savchenko A."/>
            <person name="Shiryaev A."/>
            <person name="Soop K."/>
            <person name="Spirin V."/>
            <person name="Szebenyi C."/>
            <person name="Tomsovsky M."/>
            <person name="Tulloss R.E."/>
            <person name="Uehling J."/>
            <person name="Grigoriev I.V."/>
            <person name="Vagvolgyi C."/>
            <person name="Papp T."/>
            <person name="Martin F.M."/>
            <person name="Miettinen O."/>
            <person name="Hibbett D.S."/>
            <person name="Nagy L.G."/>
        </authorList>
    </citation>
    <scope>NUCLEOTIDE SEQUENCE [LARGE SCALE GENOMIC DNA]</scope>
    <source>
        <strain evidence="2 3">CBS 962.96</strain>
    </source>
</reference>